<dbReference type="PANTHER" id="PTHR33048:SF143">
    <property type="entry name" value="EXTRACELLULAR MEMBRANE PROTEIN CFEM DOMAIN-CONTAINING PROTEIN-RELATED"/>
    <property type="match status" value="1"/>
</dbReference>
<dbReference type="EMBL" id="ONZQ02000017">
    <property type="protein sequence ID" value="SPO06884.1"/>
    <property type="molecule type" value="Genomic_DNA"/>
</dbReference>
<protein>
    <recommendedName>
        <fullName evidence="7">Rhodopsin domain-containing protein</fullName>
    </recommendedName>
</protein>
<evidence type="ECO:0000259" key="7">
    <source>
        <dbReference type="Pfam" id="PF20684"/>
    </source>
</evidence>
<proteinExistence type="inferred from homology"/>
<dbReference type="PANTHER" id="PTHR33048">
    <property type="entry name" value="PTH11-LIKE INTEGRAL MEMBRANE PROTEIN (AFU_ORTHOLOGUE AFUA_5G11245)"/>
    <property type="match status" value="1"/>
</dbReference>
<keyword evidence="2 6" id="KW-0812">Transmembrane</keyword>
<name>A0AAE8SZG8_9PEZI</name>
<evidence type="ECO:0000313" key="8">
    <source>
        <dbReference type="EMBL" id="SPO06884.1"/>
    </source>
</evidence>
<evidence type="ECO:0000256" key="1">
    <source>
        <dbReference type="ARBA" id="ARBA00004141"/>
    </source>
</evidence>
<keyword evidence="3 6" id="KW-1133">Transmembrane helix</keyword>
<feature type="transmembrane region" description="Helical" evidence="6">
    <location>
        <begin position="37"/>
        <end position="57"/>
    </location>
</feature>
<evidence type="ECO:0000256" key="3">
    <source>
        <dbReference type="ARBA" id="ARBA00022989"/>
    </source>
</evidence>
<feature type="transmembrane region" description="Helical" evidence="6">
    <location>
        <begin position="96"/>
        <end position="115"/>
    </location>
</feature>
<evidence type="ECO:0000256" key="4">
    <source>
        <dbReference type="ARBA" id="ARBA00023136"/>
    </source>
</evidence>
<feature type="domain" description="Rhodopsin" evidence="7">
    <location>
        <begin position="31"/>
        <end position="263"/>
    </location>
</feature>
<gene>
    <name evidence="8" type="ORF">DNG_09578</name>
</gene>
<dbReference type="Pfam" id="PF20684">
    <property type="entry name" value="Fung_rhodopsin"/>
    <property type="match status" value="1"/>
</dbReference>
<feature type="transmembrane region" description="Helical" evidence="6">
    <location>
        <begin position="198"/>
        <end position="216"/>
    </location>
</feature>
<evidence type="ECO:0000256" key="5">
    <source>
        <dbReference type="ARBA" id="ARBA00038359"/>
    </source>
</evidence>
<reference evidence="8" key="1">
    <citation type="submission" date="2018-03" db="EMBL/GenBank/DDBJ databases">
        <authorList>
            <person name="Guldener U."/>
        </authorList>
    </citation>
    <scope>NUCLEOTIDE SEQUENCE</scope>
</reference>
<comment type="similarity">
    <text evidence="5">Belongs to the SAT4 family.</text>
</comment>
<comment type="subcellular location">
    <subcellularLocation>
        <location evidence="1">Membrane</location>
        <topology evidence="1">Multi-pass membrane protein</topology>
    </subcellularLocation>
</comment>
<keyword evidence="9" id="KW-1185">Reference proteome</keyword>
<feature type="transmembrane region" description="Helical" evidence="6">
    <location>
        <begin position="236"/>
        <end position="259"/>
    </location>
</feature>
<feature type="transmembrane region" description="Helical" evidence="6">
    <location>
        <begin position="166"/>
        <end position="186"/>
    </location>
</feature>
<comment type="caution">
    <text evidence="8">The sequence shown here is derived from an EMBL/GenBank/DDBJ whole genome shotgun (WGS) entry which is preliminary data.</text>
</comment>
<keyword evidence="4 6" id="KW-0472">Membrane</keyword>
<evidence type="ECO:0000256" key="2">
    <source>
        <dbReference type="ARBA" id="ARBA00022692"/>
    </source>
</evidence>
<organism evidence="8 9">
    <name type="scientific">Cephalotrichum gorgonifer</name>
    <dbReference type="NCBI Taxonomy" id="2041049"/>
    <lineage>
        <taxon>Eukaryota</taxon>
        <taxon>Fungi</taxon>
        <taxon>Dikarya</taxon>
        <taxon>Ascomycota</taxon>
        <taxon>Pezizomycotina</taxon>
        <taxon>Sordariomycetes</taxon>
        <taxon>Hypocreomycetidae</taxon>
        <taxon>Microascales</taxon>
        <taxon>Microascaceae</taxon>
        <taxon>Cephalotrichum</taxon>
    </lineage>
</organism>
<dbReference type="InterPro" id="IPR052337">
    <property type="entry name" value="SAT4-like"/>
</dbReference>
<dbReference type="InterPro" id="IPR049326">
    <property type="entry name" value="Rhodopsin_dom_fungi"/>
</dbReference>
<dbReference type="GO" id="GO:0016020">
    <property type="term" value="C:membrane"/>
    <property type="evidence" value="ECO:0007669"/>
    <property type="project" value="UniProtKB-SubCell"/>
</dbReference>
<evidence type="ECO:0000256" key="6">
    <source>
        <dbReference type="SAM" id="Phobius"/>
    </source>
</evidence>
<dbReference type="Proteomes" id="UP001187682">
    <property type="component" value="Unassembled WGS sequence"/>
</dbReference>
<accession>A0AAE8SZG8</accession>
<dbReference type="AlphaFoldDB" id="A0AAE8SZG8"/>
<sequence>MTVMTAILGSVSLTCIALRLMTRPPGPTQWTNMIDDWVMIVNTPVVAVFLALGLLVIKEGFGRDLYTLSFGEITTVQKVMVYAYEIMFSVTTTLSRISILCFYLRVFPFIVLPALNMVIRVTMVVVVAVGLSLGVALVFQCTPVSYVWDWWKEGAYGHCIDTAAVALSHGALSIALDIWIMLIPLPEIRKLHLPLRKKISVGFIFVAWVSVIGVVVPRTVEMKVFKVSQNATWNLFYPILWGMCEGYATVICACMPRIYMLFSGIHRKRSSSSSMQRDPHLSELIVVSSLHSEPNLPRPTANAAGSISPITRAATAPLPLGAV</sequence>
<feature type="transmembrane region" description="Helical" evidence="6">
    <location>
        <begin position="122"/>
        <end position="146"/>
    </location>
</feature>
<evidence type="ECO:0000313" key="9">
    <source>
        <dbReference type="Proteomes" id="UP001187682"/>
    </source>
</evidence>